<keyword evidence="3" id="KW-1185">Reference proteome</keyword>
<comment type="caution">
    <text evidence="2">The sequence shown here is derived from an EMBL/GenBank/DDBJ whole genome shotgun (WGS) entry which is preliminary data.</text>
</comment>
<protein>
    <submittedName>
        <fullName evidence="2">Uncharacterized protein</fullName>
    </submittedName>
</protein>
<evidence type="ECO:0000256" key="1">
    <source>
        <dbReference type="SAM" id="MobiDB-lite"/>
    </source>
</evidence>
<evidence type="ECO:0000313" key="3">
    <source>
        <dbReference type="Proteomes" id="UP000517753"/>
    </source>
</evidence>
<dbReference type="Proteomes" id="UP000517753">
    <property type="component" value="Unassembled WGS sequence"/>
</dbReference>
<sequence length="85" mass="9444">MTDETAQDHRLIGRHDLVREYRRGNRTNLTHTRSGIDCGIHIAPFHFNRLAAARADTKKGGVPIGTPPSEGEDKEGFRRSSASTM</sequence>
<gene>
    <name evidence="2" type="ORF">HD841_003579</name>
</gene>
<reference evidence="2 3" key="1">
    <citation type="submission" date="2020-08" db="EMBL/GenBank/DDBJ databases">
        <title>The Agave Microbiome: Exploring the role of microbial communities in plant adaptations to desert environments.</title>
        <authorList>
            <person name="Partida-Martinez L.P."/>
        </authorList>
    </citation>
    <scope>NUCLEOTIDE SEQUENCE [LARGE SCALE GENOMIC DNA]</scope>
    <source>
        <strain evidence="2 3">AS2.3</strain>
    </source>
</reference>
<name>A0A7Y9FQU5_9SPHN</name>
<dbReference type="EMBL" id="JACCBY010000006">
    <property type="protein sequence ID" value="NYD91763.1"/>
    <property type="molecule type" value="Genomic_DNA"/>
</dbReference>
<accession>A0A7Y9FQU5</accession>
<proteinExistence type="predicted"/>
<feature type="region of interest" description="Disordered" evidence="1">
    <location>
        <begin position="57"/>
        <end position="85"/>
    </location>
</feature>
<evidence type="ECO:0000313" key="2">
    <source>
        <dbReference type="EMBL" id="NYD91763.1"/>
    </source>
</evidence>
<dbReference type="AlphaFoldDB" id="A0A7Y9FQU5"/>
<organism evidence="2 3">
    <name type="scientific">Sphingomonas melonis</name>
    <dbReference type="NCBI Taxonomy" id="152682"/>
    <lineage>
        <taxon>Bacteria</taxon>
        <taxon>Pseudomonadati</taxon>
        <taxon>Pseudomonadota</taxon>
        <taxon>Alphaproteobacteria</taxon>
        <taxon>Sphingomonadales</taxon>
        <taxon>Sphingomonadaceae</taxon>
        <taxon>Sphingomonas</taxon>
    </lineage>
</organism>